<dbReference type="GO" id="GO:0030246">
    <property type="term" value="F:carbohydrate binding"/>
    <property type="evidence" value="ECO:0007669"/>
    <property type="project" value="InterPro"/>
</dbReference>
<dbReference type="Proteomes" id="UP000198894">
    <property type="component" value="Unassembled WGS sequence"/>
</dbReference>
<dbReference type="EMBL" id="FNEE01000019">
    <property type="protein sequence ID" value="SDK71914.1"/>
    <property type="molecule type" value="Genomic_DNA"/>
</dbReference>
<sequence length="81" mass="8969">MAGIITAINVPDRWGKLDNVVLGFKELADYESLPPYFGALIGRYANRRPVRGMNCDEFGDNVAVLMAGGPLMAARYRRSCF</sequence>
<dbReference type="SUPFAM" id="SSF74650">
    <property type="entry name" value="Galactose mutarotase-like"/>
    <property type="match status" value="1"/>
</dbReference>
<reference evidence="2" key="1">
    <citation type="submission" date="2016-10" db="EMBL/GenBank/DDBJ databases">
        <authorList>
            <person name="Varghese N."/>
            <person name="Submissions S."/>
        </authorList>
    </citation>
    <scope>NUCLEOTIDE SEQUENCE [LARGE SCALE GENOMIC DNA]</scope>
    <source>
        <strain evidence="2">CGMCC 1.11022</strain>
    </source>
</reference>
<dbReference type="AlphaFoldDB" id="A0A1G9E710"/>
<name>A0A1G9E710_9HYPH</name>
<dbReference type="InterPro" id="IPR011013">
    <property type="entry name" value="Gal_mutarotase_sf_dom"/>
</dbReference>
<dbReference type="Gene3D" id="2.70.98.10">
    <property type="match status" value="1"/>
</dbReference>
<proteinExistence type="predicted"/>
<dbReference type="InterPro" id="IPR014718">
    <property type="entry name" value="GH-type_carb-bd"/>
</dbReference>
<keyword evidence="2" id="KW-1185">Reference proteome</keyword>
<evidence type="ECO:0000313" key="1">
    <source>
        <dbReference type="EMBL" id="SDK71914.1"/>
    </source>
</evidence>
<gene>
    <name evidence="1" type="ORF">SAMN05428953_11980</name>
</gene>
<dbReference type="InterPro" id="IPR008183">
    <property type="entry name" value="Aldose_1/G6P_1-epimerase"/>
</dbReference>
<organism evidence="1 2">
    <name type="scientific">Mesorhizobium muleiense</name>
    <dbReference type="NCBI Taxonomy" id="1004279"/>
    <lineage>
        <taxon>Bacteria</taxon>
        <taxon>Pseudomonadati</taxon>
        <taxon>Pseudomonadota</taxon>
        <taxon>Alphaproteobacteria</taxon>
        <taxon>Hyphomicrobiales</taxon>
        <taxon>Phyllobacteriaceae</taxon>
        <taxon>Mesorhizobium</taxon>
    </lineage>
</organism>
<accession>A0A1G9E710</accession>
<dbReference type="Pfam" id="PF01263">
    <property type="entry name" value="Aldose_epim"/>
    <property type="match status" value="1"/>
</dbReference>
<protein>
    <submittedName>
        <fullName evidence="1">Aldose 1-epimerase</fullName>
    </submittedName>
</protein>
<dbReference type="GO" id="GO:0005975">
    <property type="term" value="P:carbohydrate metabolic process"/>
    <property type="evidence" value="ECO:0007669"/>
    <property type="project" value="InterPro"/>
</dbReference>
<evidence type="ECO:0000313" key="2">
    <source>
        <dbReference type="Proteomes" id="UP000198894"/>
    </source>
</evidence>
<dbReference type="GO" id="GO:0016853">
    <property type="term" value="F:isomerase activity"/>
    <property type="evidence" value="ECO:0007669"/>
    <property type="project" value="InterPro"/>
</dbReference>